<feature type="domain" description="Glycosyl hydrolase family 92" evidence="2">
    <location>
        <begin position="1"/>
        <end position="247"/>
    </location>
</feature>
<dbReference type="Pfam" id="PF07971">
    <property type="entry name" value="Glyco_hydro_92"/>
    <property type="match status" value="1"/>
</dbReference>
<gene>
    <name evidence="3" type="ORF">N0V87_004183</name>
</gene>
<dbReference type="InterPro" id="IPR050883">
    <property type="entry name" value="PNGase"/>
</dbReference>
<dbReference type="AlphaFoldDB" id="A0A9W8X268"/>
<evidence type="ECO:0000256" key="1">
    <source>
        <dbReference type="SAM" id="MobiDB-lite"/>
    </source>
</evidence>
<protein>
    <recommendedName>
        <fullName evidence="2">Glycosyl hydrolase family 92 domain-containing protein</fullName>
    </recommendedName>
</protein>
<keyword evidence="4" id="KW-1185">Reference proteome</keyword>
<feature type="region of interest" description="Disordered" evidence="1">
    <location>
        <begin position="617"/>
        <end position="648"/>
    </location>
</feature>
<dbReference type="GO" id="GO:0006516">
    <property type="term" value="P:glycoprotein catabolic process"/>
    <property type="evidence" value="ECO:0007669"/>
    <property type="project" value="TreeGrafter"/>
</dbReference>
<dbReference type="PANTHER" id="PTHR12143">
    <property type="entry name" value="PEPTIDE N-GLYCANASE PNGASE -RELATED"/>
    <property type="match status" value="1"/>
</dbReference>
<accession>A0A9W8X268</accession>
<dbReference type="PANTHER" id="PTHR12143:SF27">
    <property type="entry name" value="ALPHA-1,2-MANNOSIDASE FAMILY PROTEIN (AFU_ORTHOLOGUE AFUA_5G10520)"/>
    <property type="match status" value="1"/>
</dbReference>
<feature type="compositionally biased region" description="Acidic residues" evidence="1">
    <location>
        <begin position="617"/>
        <end position="641"/>
    </location>
</feature>
<evidence type="ECO:0000259" key="2">
    <source>
        <dbReference type="Pfam" id="PF07971"/>
    </source>
</evidence>
<dbReference type="GO" id="GO:0005829">
    <property type="term" value="C:cytosol"/>
    <property type="evidence" value="ECO:0007669"/>
    <property type="project" value="TreeGrafter"/>
</dbReference>
<reference evidence="3" key="1">
    <citation type="submission" date="2022-10" db="EMBL/GenBank/DDBJ databases">
        <title>Tapping the CABI collections for fungal endophytes: first genome assemblies for Collariella, Neodidymelliopsis, Ascochyta clinopodiicola, Didymella pomorum, Didymosphaeria variabile, Neocosmospora piperis and Neocucurbitaria cava.</title>
        <authorList>
            <person name="Hill R."/>
        </authorList>
    </citation>
    <scope>NUCLEOTIDE SEQUENCE</scope>
    <source>
        <strain evidence="3">IMI 360193</strain>
    </source>
</reference>
<dbReference type="EMBL" id="JAPEUV010000033">
    <property type="protein sequence ID" value="KAJ4338036.1"/>
    <property type="molecule type" value="Genomic_DNA"/>
</dbReference>
<dbReference type="GO" id="GO:0000224">
    <property type="term" value="F:peptide-N4-(N-acetyl-beta-glucosaminyl)asparagine amidase activity"/>
    <property type="evidence" value="ECO:0007669"/>
    <property type="project" value="TreeGrafter"/>
</dbReference>
<feature type="non-terminal residue" evidence="3">
    <location>
        <position position="1"/>
    </location>
</feature>
<comment type="caution">
    <text evidence="3">The sequence shown here is derived from an EMBL/GenBank/DDBJ whole genome shotgun (WGS) entry which is preliminary data.</text>
</comment>
<evidence type="ECO:0000313" key="3">
    <source>
        <dbReference type="EMBL" id="KAJ4338036.1"/>
    </source>
</evidence>
<proteinExistence type="predicted"/>
<evidence type="ECO:0000313" key="4">
    <source>
        <dbReference type="Proteomes" id="UP001140562"/>
    </source>
</evidence>
<dbReference type="InterPro" id="IPR012939">
    <property type="entry name" value="Glyco_hydro_92"/>
</dbReference>
<dbReference type="Proteomes" id="UP001140562">
    <property type="component" value="Unassembled WGS sequence"/>
</dbReference>
<organism evidence="3 4">
    <name type="scientific">Didymella glomerata</name>
    <dbReference type="NCBI Taxonomy" id="749621"/>
    <lineage>
        <taxon>Eukaryota</taxon>
        <taxon>Fungi</taxon>
        <taxon>Dikarya</taxon>
        <taxon>Ascomycota</taxon>
        <taxon>Pezizomycotina</taxon>
        <taxon>Dothideomycetes</taxon>
        <taxon>Pleosporomycetidae</taxon>
        <taxon>Pleosporales</taxon>
        <taxon>Pleosporineae</taxon>
        <taxon>Didymellaceae</taxon>
        <taxon>Didymella</taxon>
    </lineage>
</organism>
<dbReference type="Gene3D" id="3.30.2080.10">
    <property type="entry name" value="GH92 mannosidase domain"/>
    <property type="match status" value="1"/>
</dbReference>
<name>A0A9W8X268_9PLEO</name>
<sequence length="669" mass="76560">FALSQVAKGEKPEDVEKYLNRSAGWQLLWDATTPSTGYNPATCGACSWPSLTYEGTPFEYSFTIPHDMETLIEFMDGPEKFEERLDYIFVPYTSQADLGPNGAGINTIMNIGNEPDFATPYLYNYLNKQRKSVNQSRAQSRQYFRNTPNGMPGNSDAGALNSWLIWQMLGLYPIVTTPVYLLESPWFKDINVTINGDRTLRITADGLDEDSYLVQGVKVNGRQWDRNWFEHEDIMVEGGTIEFVMGSEPMVWETGDVPPSPGHVVLARRTHIGCVAKEIAIRNEYREIERRKIELATMRKMNTGQRNMWLGDLDEKIIIPYSKTWNRQFADQMQATFPLEIGGMIYDHLGSDMYDRHHYAIQAVMSAVPPEIGHCRCLTHGHGRPRVPHYLFEEHVGKKTAQEIVGTLYRSTWFAEQTVYTLTTDLANIIRKDAFGAGFDPATCIRDLDVGCLVDAYRQTPLLCCGSQECQHTPYHRRYIDQGRLRSDFEHLLAIVRNKDLRHLEVTFIQRNVRVDVLEEALEAFAKIYQVFKNGGIDMRIRWGYSAVLCDGLHGHGRNLAKFFSDPRSAWKQRMRLFLEGMIPCMEAKHVHFIDEPSLGLSDADFVHRMWADDESFYPTDDENSEEDDCEDEDLDSDDSEGNSIIDGYCEHESSRPISAYFRVASPEL</sequence>
<dbReference type="FunFam" id="3.30.2080.10:FF:000001">
    <property type="entry name" value="Alpha-1,2-mannosidase subfamily"/>
    <property type="match status" value="1"/>
</dbReference>
<dbReference type="OrthoDB" id="3763466at2759"/>
<dbReference type="GO" id="GO:0005634">
    <property type="term" value="C:nucleus"/>
    <property type="evidence" value="ECO:0007669"/>
    <property type="project" value="TreeGrafter"/>
</dbReference>